<organism evidence="1 2">
    <name type="scientific">Vararia minispora EC-137</name>
    <dbReference type="NCBI Taxonomy" id="1314806"/>
    <lineage>
        <taxon>Eukaryota</taxon>
        <taxon>Fungi</taxon>
        <taxon>Dikarya</taxon>
        <taxon>Basidiomycota</taxon>
        <taxon>Agaricomycotina</taxon>
        <taxon>Agaricomycetes</taxon>
        <taxon>Russulales</taxon>
        <taxon>Lachnocladiaceae</taxon>
        <taxon>Vararia</taxon>
    </lineage>
</organism>
<reference evidence="1" key="1">
    <citation type="submission" date="2021-02" db="EMBL/GenBank/DDBJ databases">
        <authorList>
            <consortium name="DOE Joint Genome Institute"/>
            <person name="Ahrendt S."/>
            <person name="Looney B.P."/>
            <person name="Miyauchi S."/>
            <person name="Morin E."/>
            <person name="Drula E."/>
            <person name="Courty P.E."/>
            <person name="Chicoki N."/>
            <person name="Fauchery L."/>
            <person name="Kohler A."/>
            <person name="Kuo A."/>
            <person name="Labutti K."/>
            <person name="Pangilinan J."/>
            <person name="Lipzen A."/>
            <person name="Riley R."/>
            <person name="Andreopoulos W."/>
            <person name="He G."/>
            <person name="Johnson J."/>
            <person name="Barry K.W."/>
            <person name="Grigoriev I.V."/>
            <person name="Nagy L."/>
            <person name="Hibbett D."/>
            <person name="Henrissat B."/>
            <person name="Matheny P.B."/>
            <person name="Labbe J."/>
            <person name="Martin F."/>
        </authorList>
    </citation>
    <scope>NUCLEOTIDE SEQUENCE</scope>
    <source>
        <strain evidence="1">EC-137</strain>
    </source>
</reference>
<sequence length="767" mass="83540">MSVLNDHSSSLAHATSVWTDFSQPELERVLRSRLVETFITITVPPQPPPPLFDGSTPTTLSAASPPHSHDIATSNISQATPPFHSYHKPPSSTNSRFTRLTSKLSHVSRPSAHFSEESRDHLSLNMDSVLHTRSSPHSPSSSLSLRAKSVGPHRVPDYISAVHHASTNPAFPVDFRSPTGLPPWTDRAAGHVSVSLWAKLLPMTSARGKCKARAHEDDYEEPQWKLMEEWIIDLADLTPLPEELRQRPSRMPFNTLLFSLSTSDDMFYVSAPQAGSLQPPSPSAAYSSDPETSDTKDTFRSRSLSGTREPLPRLLDSAQSLMTSVTESERHRAQTAGWQDLLKLASLHSVLSDTRLSLAGVIHRLNEFVAADEIKSLKREVSERQARVDEWRMCSGKVRGEAEELIQRIHDRRLALQDRREELELAALLLKEERGTSRRAQEEFSAERTRSAALRAQIEPMRTLLISELSFIFPIELRSGPDLLYTILDVPLPIPQGTTDPAPPLVLPAHKDVNEDSIASALGYAALAVQLLATYTDRPLVYPITFIGSRSIVHDGISAMVGPRMFPLFSRGVDAKRFMYGVFLLNKDIELLMAERDLRALDMRHTLPNLKNLLLTLTAGDVRPPQSSLVSPPPSRPTTPPPAPTPSAQDTAAEDAGTSSGSTTPKSLSELTTAGSRLSFFSFSGFLRAKAAQTPSVRAVPEEAEQEGQAQTTSEADGPVRTEGNDPARGVGGSVGREGAGAEGAEKGGGGGDREGDVVSSRIVASS</sequence>
<keyword evidence="2" id="KW-1185">Reference proteome</keyword>
<reference evidence="1" key="2">
    <citation type="journal article" date="2022" name="New Phytol.">
        <title>Evolutionary transition to the ectomycorrhizal habit in the genomes of a hyperdiverse lineage of mushroom-forming fungi.</title>
        <authorList>
            <person name="Looney B."/>
            <person name="Miyauchi S."/>
            <person name="Morin E."/>
            <person name="Drula E."/>
            <person name="Courty P.E."/>
            <person name="Kohler A."/>
            <person name="Kuo A."/>
            <person name="LaButti K."/>
            <person name="Pangilinan J."/>
            <person name="Lipzen A."/>
            <person name="Riley R."/>
            <person name="Andreopoulos W."/>
            <person name="He G."/>
            <person name="Johnson J."/>
            <person name="Nolan M."/>
            <person name="Tritt A."/>
            <person name="Barry K.W."/>
            <person name="Grigoriev I.V."/>
            <person name="Nagy L.G."/>
            <person name="Hibbett D."/>
            <person name="Henrissat B."/>
            <person name="Matheny P.B."/>
            <person name="Labbe J."/>
            <person name="Martin F.M."/>
        </authorList>
    </citation>
    <scope>NUCLEOTIDE SEQUENCE</scope>
    <source>
        <strain evidence="1">EC-137</strain>
    </source>
</reference>
<evidence type="ECO:0000313" key="1">
    <source>
        <dbReference type="EMBL" id="KAI0035237.1"/>
    </source>
</evidence>
<evidence type="ECO:0000313" key="2">
    <source>
        <dbReference type="Proteomes" id="UP000814128"/>
    </source>
</evidence>
<protein>
    <submittedName>
        <fullName evidence="1">Uncharacterized protein</fullName>
    </submittedName>
</protein>
<proteinExistence type="predicted"/>
<comment type="caution">
    <text evidence="1">The sequence shown here is derived from an EMBL/GenBank/DDBJ whole genome shotgun (WGS) entry which is preliminary data.</text>
</comment>
<dbReference type="Proteomes" id="UP000814128">
    <property type="component" value="Unassembled WGS sequence"/>
</dbReference>
<gene>
    <name evidence="1" type="ORF">K488DRAFT_83199</name>
</gene>
<dbReference type="EMBL" id="MU273487">
    <property type="protein sequence ID" value="KAI0035237.1"/>
    <property type="molecule type" value="Genomic_DNA"/>
</dbReference>
<accession>A0ACB8QU73</accession>
<name>A0ACB8QU73_9AGAM</name>